<gene>
    <name evidence="2" type="ORF">VC83_07979</name>
</gene>
<protein>
    <submittedName>
        <fullName evidence="2">Uncharacterized protein</fullName>
    </submittedName>
</protein>
<dbReference type="AlphaFoldDB" id="A0A177A163"/>
<dbReference type="OrthoDB" id="5098383at2759"/>
<dbReference type="EMBL" id="KV441406">
    <property type="protein sequence ID" value="OAF56009.1"/>
    <property type="molecule type" value="Genomic_DNA"/>
</dbReference>
<dbReference type="GeneID" id="36291022"/>
<accession>A0A177A163</accession>
<organism evidence="2">
    <name type="scientific">Pseudogymnoascus destructans</name>
    <dbReference type="NCBI Taxonomy" id="655981"/>
    <lineage>
        <taxon>Eukaryota</taxon>
        <taxon>Fungi</taxon>
        <taxon>Dikarya</taxon>
        <taxon>Ascomycota</taxon>
        <taxon>Pezizomycotina</taxon>
        <taxon>Leotiomycetes</taxon>
        <taxon>Thelebolales</taxon>
        <taxon>Thelebolaceae</taxon>
        <taxon>Pseudogymnoascus</taxon>
    </lineage>
</organism>
<dbReference type="VEuPathDB" id="FungiDB:GMDG_07594"/>
<feature type="compositionally biased region" description="Basic and acidic residues" evidence="1">
    <location>
        <begin position="139"/>
        <end position="148"/>
    </location>
</feature>
<dbReference type="RefSeq" id="XP_024321307.1">
    <property type="nucleotide sequence ID" value="XM_024471542.1"/>
</dbReference>
<name>A0A177A163_9PEZI</name>
<feature type="region of interest" description="Disordered" evidence="1">
    <location>
        <begin position="124"/>
        <end position="148"/>
    </location>
</feature>
<reference evidence="2" key="1">
    <citation type="submission" date="2016-03" db="EMBL/GenBank/DDBJ databases">
        <title>Updated assembly of Pseudogymnoascus destructans, the fungus causing white-nose syndrome of bats.</title>
        <authorList>
            <person name="Palmer J.M."/>
            <person name="Drees K.P."/>
            <person name="Foster J.T."/>
            <person name="Lindner D.L."/>
        </authorList>
    </citation>
    <scope>NUCLEOTIDE SEQUENCE [LARGE SCALE GENOMIC DNA]</scope>
    <source>
        <strain evidence="2">20631-21</strain>
    </source>
</reference>
<dbReference type="Proteomes" id="UP000077154">
    <property type="component" value="Unassembled WGS sequence"/>
</dbReference>
<evidence type="ECO:0000313" key="2">
    <source>
        <dbReference type="EMBL" id="OAF56009.1"/>
    </source>
</evidence>
<dbReference type="eggNOG" id="KOG0987">
    <property type="taxonomic scope" value="Eukaryota"/>
</dbReference>
<proteinExistence type="predicted"/>
<evidence type="ECO:0000256" key="1">
    <source>
        <dbReference type="SAM" id="MobiDB-lite"/>
    </source>
</evidence>
<sequence>MSDISSMMQDGRQFSAAFDEEANFCAGATQIYWHSPMCVKYSINRLAKERNLCRFKAPWRLVERTGLREDGVLELRRNYSMVNRWNKAISWIETQSLYVFYSDTEQNVGGDVCHELRFKDRRPGVETRGDSGGSVSYRGEFDSEKRWQ</sequence>